<proteinExistence type="predicted"/>
<dbReference type="Proteomes" id="UP000676325">
    <property type="component" value="Unassembled WGS sequence"/>
</dbReference>
<protein>
    <submittedName>
        <fullName evidence="2">Class I SAM-dependent methyltransferase</fullName>
    </submittedName>
</protein>
<dbReference type="SUPFAM" id="SSF53335">
    <property type="entry name" value="S-adenosyl-L-methionine-dependent methyltransferases"/>
    <property type="match status" value="1"/>
</dbReference>
<feature type="non-terminal residue" evidence="2">
    <location>
        <position position="1"/>
    </location>
</feature>
<feature type="domain" description="Methyltransferase type 12" evidence="1">
    <location>
        <begin position="1"/>
        <end position="98"/>
    </location>
</feature>
<dbReference type="CDD" id="cd02440">
    <property type="entry name" value="AdoMet_MTases"/>
    <property type="match status" value="1"/>
</dbReference>
<dbReference type="Pfam" id="PF08242">
    <property type="entry name" value="Methyltransf_12"/>
    <property type="match status" value="1"/>
</dbReference>
<dbReference type="InterPro" id="IPR029063">
    <property type="entry name" value="SAM-dependent_MTases_sf"/>
</dbReference>
<comment type="caution">
    <text evidence="2">The sequence shown here is derived from an EMBL/GenBank/DDBJ whole genome shotgun (WGS) entry which is preliminary data.</text>
</comment>
<keyword evidence="2" id="KW-0489">Methyltransferase</keyword>
<dbReference type="AlphaFoldDB" id="A0A941EEH8"/>
<dbReference type="Gene3D" id="3.40.50.150">
    <property type="entry name" value="Vaccinia Virus protein VP39"/>
    <property type="match status" value="1"/>
</dbReference>
<keyword evidence="3" id="KW-1185">Reference proteome</keyword>
<dbReference type="InterPro" id="IPR013217">
    <property type="entry name" value="Methyltransf_12"/>
</dbReference>
<keyword evidence="2" id="KW-0808">Transferase</keyword>
<organism evidence="2 3">
    <name type="scientific">Actinospica acidithermotolerans</name>
    <dbReference type="NCBI Taxonomy" id="2828514"/>
    <lineage>
        <taxon>Bacteria</taxon>
        <taxon>Bacillati</taxon>
        <taxon>Actinomycetota</taxon>
        <taxon>Actinomycetes</taxon>
        <taxon>Catenulisporales</taxon>
        <taxon>Actinospicaceae</taxon>
        <taxon>Actinospica</taxon>
    </lineage>
</organism>
<gene>
    <name evidence="2" type="ORF">KDK95_22015</name>
</gene>
<sequence length="229" mass="25137">LDLGCGTGTGTFALLRESADASVVAVDGSDYMLAQLAERARRLGVEKRVRTVRADLDEQWPDFGAVDVVWTSAFMHHLADPDEALRKLFATLRPGGLLAVIEMNGFPRFLPPELGGGLEERCQALVDEQTAEAMPHMGDDWGARLTEAGFVVEEERTFETELRGPLPAAARRFAQVSLGRTRERVGESLSAEDLARLDALLDIDGPESVLRREDLVVRASRVAWAARRP</sequence>
<dbReference type="EMBL" id="JAGSOH010000072">
    <property type="protein sequence ID" value="MBR7829000.1"/>
    <property type="molecule type" value="Genomic_DNA"/>
</dbReference>
<reference evidence="2" key="1">
    <citation type="submission" date="2021-04" db="EMBL/GenBank/DDBJ databases">
        <title>Genome based classification of Actinospica acidithermotolerans sp. nov., an actinobacterium isolated from an Indonesian hot spring.</title>
        <authorList>
            <person name="Kusuma A.B."/>
            <person name="Putra K.E."/>
            <person name="Nafisah S."/>
            <person name="Loh J."/>
            <person name="Nouioui I."/>
            <person name="Goodfellow M."/>
        </authorList>
    </citation>
    <scope>NUCLEOTIDE SEQUENCE</scope>
    <source>
        <strain evidence="2">MGRD01-02</strain>
    </source>
</reference>
<name>A0A941EEH8_9ACTN</name>
<evidence type="ECO:0000259" key="1">
    <source>
        <dbReference type="Pfam" id="PF08242"/>
    </source>
</evidence>
<dbReference type="PANTHER" id="PTHR43861">
    <property type="entry name" value="TRANS-ACONITATE 2-METHYLTRANSFERASE-RELATED"/>
    <property type="match status" value="1"/>
</dbReference>
<evidence type="ECO:0000313" key="2">
    <source>
        <dbReference type="EMBL" id="MBR7829000.1"/>
    </source>
</evidence>
<dbReference type="GO" id="GO:0008168">
    <property type="term" value="F:methyltransferase activity"/>
    <property type="evidence" value="ECO:0007669"/>
    <property type="project" value="UniProtKB-KW"/>
</dbReference>
<dbReference type="GO" id="GO:0032259">
    <property type="term" value="P:methylation"/>
    <property type="evidence" value="ECO:0007669"/>
    <property type="project" value="UniProtKB-KW"/>
</dbReference>
<dbReference type="RefSeq" id="WP_212520136.1">
    <property type="nucleotide sequence ID" value="NZ_JAGSOH010000072.1"/>
</dbReference>
<dbReference type="PANTHER" id="PTHR43861:SF1">
    <property type="entry name" value="TRANS-ACONITATE 2-METHYLTRANSFERASE"/>
    <property type="match status" value="1"/>
</dbReference>
<evidence type="ECO:0000313" key="3">
    <source>
        <dbReference type="Proteomes" id="UP000676325"/>
    </source>
</evidence>
<accession>A0A941EEH8</accession>